<accession>A0A177B528</accession>
<feature type="non-terminal residue" evidence="6">
    <location>
        <position position="181"/>
    </location>
</feature>
<dbReference type="InterPro" id="IPR036457">
    <property type="entry name" value="PPM-type-like_dom_sf"/>
</dbReference>
<evidence type="ECO:0000313" key="7">
    <source>
        <dbReference type="Proteomes" id="UP000078046"/>
    </source>
</evidence>
<protein>
    <recommendedName>
        <fullName evidence="5">PPM-type phosphatase domain-containing protein</fullName>
    </recommendedName>
</protein>
<reference evidence="6 7" key="1">
    <citation type="submission" date="2016-04" db="EMBL/GenBank/DDBJ databases">
        <title>The genome of Intoshia linei affirms orthonectids as highly simplified spiralians.</title>
        <authorList>
            <person name="Mikhailov K.V."/>
            <person name="Slusarev G.S."/>
            <person name="Nikitin M.A."/>
            <person name="Logacheva M.D."/>
            <person name="Penin A."/>
            <person name="Aleoshin V."/>
            <person name="Panchin Y.V."/>
        </authorList>
    </citation>
    <scope>NUCLEOTIDE SEQUENCE [LARGE SCALE GENOMIC DNA]</scope>
    <source>
        <strain evidence="6">Intl2013</strain>
        <tissue evidence="6">Whole animal</tissue>
    </source>
</reference>
<dbReference type="EMBL" id="LWCA01000383">
    <property type="protein sequence ID" value="OAF68812.1"/>
    <property type="molecule type" value="Genomic_DNA"/>
</dbReference>
<name>A0A177B528_9BILA</name>
<feature type="domain" description="PPM-type phosphatase" evidence="5">
    <location>
        <begin position="23"/>
        <end position="181"/>
    </location>
</feature>
<keyword evidence="2" id="KW-0378">Hydrolase</keyword>
<dbReference type="Pfam" id="PF00481">
    <property type="entry name" value="PP2C"/>
    <property type="match status" value="1"/>
</dbReference>
<evidence type="ECO:0000256" key="3">
    <source>
        <dbReference type="ARBA" id="ARBA00022912"/>
    </source>
</evidence>
<feature type="compositionally biased region" description="Basic and acidic residues" evidence="4">
    <location>
        <begin position="156"/>
        <end position="173"/>
    </location>
</feature>
<dbReference type="Gene3D" id="3.60.40.10">
    <property type="entry name" value="PPM-type phosphatase domain"/>
    <property type="match status" value="1"/>
</dbReference>
<dbReference type="PROSITE" id="PS01032">
    <property type="entry name" value="PPM_1"/>
    <property type="match status" value="1"/>
</dbReference>
<organism evidence="6 7">
    <name type="scientific">Intoshia linei</name>
    <dbReference type="NCBI Taxonomy" id="1819745"/>
    <lineage>
        <taxon>Eukaryota</taxon>
        <taxon>Metazoa</taxon>
        <taxon>Spiralia</taxon>
        <taxon>Lophotrochozoa</taxon>
        <taxon>Mesozoa</taxon>
        <taxon>Orthonectida</taxon>
        <taxon>Rhopaluridae</taxon>
        <taxon>Intoshia</taxon>
    </lineage>
</organism>
<sequence length="181" mass="20899">MGAYLSKPVTDKVTEFEETDYLISGVSSMQGWRVFQEDAHTIIPNYNDKFSLFGVYDGHGGAEVSKYTADNFPNFILKNFDFKINDLDYISKIQKVFIDFDLFLIEDDTRLEITKIKELSKDEKEDVSKLNEESTMPFGELLKRYTVLKSLFDNKGKVDENNFPKDVDNGDKNETDEDENP</sequence>
<evidence type="ECO:0000313" key="6">
    <source>
        <dbReference type="EMBL" id="OAF68812.1"/>
    </source>
</evidence>
<keyword evidence="7" id="KW-1185">Reference proteome</keyword>
<proteinExistence type="predicted"/>
<dbReference type="InterPro" id="IPR000222">
    <property type="entry name" value="PP2C_BS"/>
</dbReference>
<dbReference type="InterPro" id="IPR001932">
    <property type="entry name" value="PPM-type_phosphatase-like_dom"/>
</dbReference>
<evidence type="ECO:0000256" key="1">
    <source>
        <dbReference type="ARBA" id="ARBA00022723"/>
    </source>
</evidence>
<gene>
    <name evidence="6" type="ORF">A3Q56_03442</name>
</gene>
<evidence type="ECO:0000256" key="4">
    <source>
        <dbReference type="SAM" id="MobiDB-lite"/>
    </source>
</evidence>
<dbReference type="OrthoDB" id="10264738at2759"/>
<dbReference type="GO" id="GO:0004721">
    <property type="term" value="F:phosphoprotein phosphatase activity"/>
    <property type="evidence" value="ECO:0007669"/>
    <property type="project" value="UniProtKB-KW"/>
</dbReference>
<dbReference type="PROSITE" id="PS51746">
    <property type="entry name" value="PPM_2"/>
    <property type="match status" value="1"/>
</dbReference>
<evidence type="ECO:0000259" key="5">
    <source>
        <dbReference type="PROSITE" id="PS51746"/>
    </source>
</evidence>
<comment type="caution">
    <text evidence="6">The sequence shown here is derived from an EMBL/GenBank/DDBJ whole genome shotgun (WGS) entry which is preliminary data.</text>
</comment>
<dbReference type="AlphaFoldDB" id="A0A177B528"/>
<dbReference type="Proteomes" id="UP000078046">
    <property type="component" value="Unassembled WGS sequence"/>
</dbReference>
<keyword evidence="3" id="KW-0904">Protein phosphatase</keyword>
<dbReference type="SUPFAM" id="SSF81606">
    <property type="entry name" value="PP2C-like"/>
    <property type="match status" value="1"/>
</dbReference>
<dbReference type="GO" id="GO:0046872">
    <property type="term" value="F:metal ion binding"/>
    <property type="evidence" value="ECO:0007669"/>
    <property type="project" value="UniProtKB-KW"/>
</dbReference>
<keyword evidence="1" id="KW-0479">Metal-binding</keyword>
<evidence type="ECO:0000256" key="2">
    <source>
        <dbReference type="ARBA" id="ARBA00022801"/>
    </source>
</evidence>
<feature type="region of interest" description="Disordered" evidence="4">
    <location>
        <begin position="156"/>
        <end position="181"/>
    </location>
</feature>